<name>X1FGJ4_9ZZZZ</name>
<accession>X1FGJ4</accession>
<sequence length="69" mass="8067">MKRNDHYLDMVSTSQHRPEVQWCCPHCGDGNIDYPKLTMVPECRNCHECVEWWDAILFTLSDPLETCPA</sequence>
<comment type="caution">
    <text evidence="1">The sequence shown here is derived from an EMBL/GenBank/DDBJ whole genome shotgun (WGS) entry which is preliminary data.</text>
</comment>
<gene>
    <name evidence="1" type="ORF">S03H2_19303</name>
</gene>
<protein>
    <submittedName>
        <fullName evidence="1">Uncharacterized protein</fullName>
    </submittedName>
</protein>
<dbReference type="AlphaFoldDB" id="X1FGJ4"/>
<proteinExistence type="predicted"/>
<evidence type="ECO:0000313" key="1">
    <source>
        <dbReference type="EMBL" id="GAH44766.1"/>
    </source>
</evidence>
<reference evidence="1" key="1">
    <citation type="journal article" date="2014" name="Front. Microbiol.">
        <title>High frequency of phylogenetically diverse reductive dehalogenase-homologous genes in deep subseafloor sedimentary metagenomes.</title>
        <authorList>
            <person name="Kawai M."/>
            <person name="Futagami T."/>
            <person name="Toyoda A."/>
            <person name="Takaki Y."/>
            <person name="Nishi S."/>
            <person name="Hori S."/>
            <person name="Arai W."/>
            <person name="Tsubouchi T."/>
            <person name="Morono Y."/>
            <person name="Uchiyama I."/>
            <person name="Ito T."/>
            <person name="Fujiyama A."/>
            <person name="Inagaki F."/>
            <person name="Takami H."/>
        </authorList>
    </citation>
    <scope>NUCLEOTIDE SEQUENCE</scope>
    <source>
        <strain evidence="1">Expedition CK06-06</strain>
    </source>
</reference>
<organism evidence="1">
    <name type="scientific">marine sediment metagenome</name>
    <dbReference type="NCBI Taxonomy" id="412755"/>
    <lineage>
        <taxon>unclassified sequences</taxon>
        <taxon>metagenomes</taxon>
        <taxon>ecological metagenomes</taxon>
    </lineage>
</organism>
<dbReference type="EMBL" id="BARU01010070">
    <property type="protein sequence ID" value="GAH44766.1"/>
    <property type="molecule type" value="Genomic_DNA"/>
</dbReference>